<dbReference type="PANTHER" id="PTHR33472">
    <property type="entry name" value="OS01G0106600 PROTEIN"/>
    <property type="match status" value="1"/>
</dbReference>
<evidence type="ECO:0000313" key="2">
    <source>
        <dbReference type="EMBL" id="KAK4274780.1"/>
    </source>
</evidence>
<dbReference type="AlphaFoldDB" id="A0AAE1MS96"/>
<sequence>MEQKKLPFRFRIPWISETSVPRPAAESSSRRPKKKSKLPFRPPGIAHIQKTESSSSSTSQNQHMKLMQDPKVGNSEDPVSGRQQVIELPLSTVFGGEKNQSEAPETVEAQMMFATSNPTGIDVKVLSSTNPKVSNVSCISHQKPHLPMDKAPLQEEIKDVSNCDHKLATENPFNVTTLAGDNRGATMNVGSKSGRKETLIPIYRAYKKNPEQRSEVAADGDESSEEEPGNSVENEIGNAYVNSNIQSLNNSLMCQSSINDRDPGVHMTLPQKHVELVKSDDKSGQEIRKPDVNVGRSDGVRIRRRCLRGLFAEPSDSDPDNPNKPQRHGCKFKCGDI</sequence>
<evidence type="ECO:0000256" key="1">
    <source>
        <dbReference type="SAM" id="MobiDB-lite"/>
    </source>
</evidence>
<comment type="caution">
    <text evidence="2">The sequence shown here is derived from an EMBL/GenBank/DDBJ whole genome shotgun (WGS) entry which is preliminary data.</text>
</comment>
<proteinExistence type="predicted"/>
<reference evidence="2" key="1">
    <citation type="submission" date="2023-10" db="EMBL/GenBank/DDBJ databases">
        <title>Chromosome-level genome of the transformable northern wattle, Acacia crassicarpa.</title>
        <authorList>
            <person name="Massaro I."/>
            <person name="Sinha N.R."/>
            <person name="Poethig S."/>
            <person name="Leichty A.R."/>
        </authorList>
    </citation>
    <scope>NUCLEOTIDE SEQUENCE</scope>
    <source>
        <strain evidence="2">Acra3RX</strain>
        <tissue evidence="2">Leaf</tissue>
    </source>
</reference>
<feature type="region of interest" description="Disordered" evidence="1">
    <location>
        <begin position="311"/>
        <end position="337"/>
    </location>
</feature>
<name>A0AAE1MS96_9FABA</name>
<protein>
    <submittedName>
        <fullName evidence="2">Uncharacterized protein</fullName>
    </submittedName>
</protein>
<dbReference type="Proteomes" id="UP001293593">
    <property type="component" value="Unassembled WGS sequence"/>
</dbReference>
<feature type="region of interest" description="Disordered" evidence="1">
    <location>
        <begin position="17"/>
        <end position="83"/>
    </location>
</feature>
<evidence type="ECO:0000313" key="3">
    <source>
        <dbReference type="Proteomes" id="UP001293593"/>
    </source>
</evidence>
<feature type="region of interest" description="Disordered" evidence="1">
    <location>
        <begin position="210"/>
        <end position="234"/>
    </location>
</feature>
<dbReference type="EMBL" id="JAWXYG010000004">
    <property type="protein sequence ID" value="KAK4274780.1"/>
    <property type="molecule type" value="Genomic_DNA"/>
</dbReference>
<accession>A0AAE1MS96</accession>
<keyword evidence="3" id="KW-1185">Reference proteome</keyword>
<dbReference type="PANTHER" id="PTHR33472:SF24">
    <property type="entry name" value="VEGETATIVE CELL WALL PROTEIN GP1-LIKE"/>
    <property type="match status" value="1"/>
</dbReference>
<gene>
    <name evidence="2" type="ORF">QN277_017957</name>
</gene>
<feature type="compositionally biased region" description="Acidic residues" evidence="1">
    <location>
        <begin position="218"/>
        <end position="228"/>
    </location>
</feature>
<organism evidence="2 3">
    <name type="scientific">Acacia crassicarpa</name>
    <name type="common">northern wattle</name>
    <dbReference type="NCBI Taxonomy" id="499986"/>
    <lineage>
        <taxon>Eukaryota</taxon>
        <taxon>Viridiplantae</taxon>
        <taxon>Streptophyta</taxon>
        <taxon>Embryophyta</taxon>
        <taxon>Tracheophyta</taxon>
        <taxon>Spermatophyta</taxon>
        <taxon>Magnoliopsida</taxon>
        <taxon>eudicotyledons</taxon>
        <taxon>Gunneridae</taxon>
        <taxon>Pentapetalae</taxon>
        <taxon>rosids</taxon>
        <taxon>fabids</taxon>
        <taxon>Fabales</taxon>
        <taxon>Fabaceae</taxon>
        <taxon>Caesalpinioideae</taxon>
        <taxon>mimosoid clade</taxon>
        <taxon>Acacieae</taxon>
        <taxon>Acacia</taxon>
    </lineage>
</organism>